<keyword evidence="2" id="KW-1133">Transmembrane helix</keyword>
<keyword evidence="2" id="KW-0472">Membrane</keyword>
<name>A0AAN9IAQ0_CROPI</name>
<organism evidence="3 4">
    <name type="scientific">Crotalaria pallida</name>
    <name type="common">Smooth rattlebox</name>
    <name type="synonym">Crotalaria striata</name>
    <dbReference type="NCBI Taxonomy" id="3830"/>
    <lineage>
        <taxon>Eukaryota</taxon>
        <taxon>Viridiplantae</taxon>
        <taxon>Streptophyta</taxon>
        <taxon>Embryophyta</taxon>
        <taxon>Tracheophyta</taxon>
        <taxon>Spermatophyta</taxon>
        <taxon>Magnoliopsida</taxon>
        <taxon>eudicotyledons</taxon>
        <taxon>Gunneridae</taxon>
        <taxon>Pentapetalae</taxon>
        <taxon>rosids</taxon>
        <taxon>fabids</taxon>
        <taxon>Fabales</taxon>
        <taxon>Fabaceae</taxon>
        <taxon>Papilionoideae</taxon>
        <taxon>50 kb inversion clade</taxon>
        <taxon>genistoids sensu lato</taxon>
        <taxon>core genistoids</taxon>
        <taxon>Crotalarieae</taxon>
        <taxon>Crotalaria</taxon>
    </lineage>
</organism>
<feature type="transmembrane region" description="Helical" evidence="2">
    <location>
        <begin position="12"/>
        <end position="30"/>
    </location>
</feature>
<evidence type="ECO:0000256" key="1">
    <source>
        <dbReference type="SAM" id="MobiDB-lite"/>
    </source>
</evidence>
<sequence length="264" mass="29023">MSITNHQTKVLVILKWILVLVYVTTPIKFVQTRKLDEVKCTPCEGGTTPPPPQIVYPSPPPPIVYPSPPPPPPLIYPSPPPPSPKKPPSSYCPPPPSSYIFITGPPGPDLYTVDQNFNGASPSHYGKFSSFLPLLVGFLSFFYFCVGATLLYFVQEELYRANNTQITSHSRSRDSWTISITPPEHKPESLVNDSTSFGRSTFCSEFCPWRKEQAEPLQEEASLKKFSFGLGGSGGLRFSFEEKGEEHMGHTQRGAKGDGDGGAS</sequence>
<dbReference type="PANTHER" id="PTHR35094">
    <property type="entry name" value="LEUCINE-RICH REPEAT EXTENSIN-LIKE PROTEIN 2"/>
    <property type="match status" value="1"/>
</dbReference>
<reference evidence="3 4" key="1">
    <citation type="submission" date="2024-01" db="EMBL/GenBank/DDBJ databases">
        <title>The genomes of 5 underutilized Papilionoideae crops provide insights into root nodulation and disease resistanc.</title>
        <authorList>
            <person name="Yuan L."/>
        </authorList>
    </citation>
    <scope>NUCLEOTIDE SEQUENCE [LARGE SCALE GENOMIC DNA]</scope>
    <source>
        <strain evidence="3">ZHUSHIDOU_FW_LH</strain>
        <tissue evidence="3">Leaf</tissue>
    </source>
</reference>
<evidence type="ECO:0000313" key="3">
    <source>
        <dbReference type="EMBL" id="KAK7273818.1"/>
    </source>
</evidence>
<dbReference type="AlphaFoldDB" id="A0AAN9IAQ0"/>
<dbReference type="PRINTS" id="PR01217">
    <property type="entry name" value="PRICHEXTENSN"/>
</dbReference>
<keyword evidence="4" id="KW-1185">Reference proteome</keyword>
<evidence type="ECO:0000313" key="4">
    <source>
        <dbReference type="Proteomes" id="UP001372338"/>
    </source>
</evidence>
<dbReference type="EMBL" id="JAYWIO010000003">
    <property type="protein sequence ID" value="KAK7273818.1"/>
    <property type="molecule type" value="Genomic_DNA"/>
</dbReference>
<keyword evidence="2" id="KW-0812">Transmembrane</keyword>
<dbReference type="Proteomes" id="UP001372338">
    <property type="component" value="Unassembled WGS sequence"/>
</dbReference>
<protein>
    <submittedName>
        <fullName evidence="3">Uncharacterized protein</fullName>
    </submittedName>
</protein>
<dbReference type="PANTHER" id="PTHR35094:SF1">
    <property type="entry name" value="PROTEIN, PUTATIVE-RELATED"/>
    <property type="match status" value="1"/>
</dbReference>
<proteinExistence type="predicted"/>
<evidence type="ECO:0000256" key="2">
    <source>
        <dbReference type="SAM" id="Phobius"/>
    </source>
</evidence>
<comment type="caution">
    <text evidence="3">The sequence shown here is derived from an EMBL/GenBank/DDBJ whole genome shotgun (WGS) entry which is preliminary data.</text>
</comment>
<feature type="region of interest" description="Disordered" evidence="1">
    <location>
        <begin position="237"/>
        <end position="264"/>
    </location>
</feature>
<feature type="transmembrane region" description="Helical" evidence="2">
    <location>
        <begin position="131"/>
        <end position="154"/>
    </location>
</feature>
<gene>
    <name evidence="3" type="ORF">RIF29_14881</name>
</gene>
<feature type="compositionally biased region" description="Basic and acidic residues" evidence="1">
    <location>
        <begin position="239"/>
        <end position="264"/>
    </location>
</feature>
<accession>A0AAN9IAQ0</accession>